<dbReference type="PANTHER" id="PTHR47345">
    <property type="entry name" value="CUT9-INTERACTING PROTEIN SCN1"/>
    <property type="match status" value="1"/>
</dbReference>
<sequence length="333" mass="37638">MESLPEQVLRHIVDVHCHPTDAPSISAESMERLKITVCAMSTHKADQSLVRDLATSYPTKVVPCFGYHPWFTHTISVGLRSSKYEHYRELLLGDKDSSPETISAFDELLPLLPEPMTLDEVILDLRRNFASFSSTTAMLGEVGLDRGFRVAFDYHAFPRRLSPFTIPLEHQLTILEAQIDLAVELGRNVSLHSVKCPLATVDLLNKLKIKHGPRWERIRIDIHSCSMNPQVWTALQKGHTNAFLSLSTVINSRSNNMKALITACSSNRILIESDFNDIDVCTERCIEMLKIVADVKAWSTEESWLEGVPESDWGVVRRLEANWKAFRDGGEKL</sequence>
<name>A0AAD6UI67_9AGAR</name>
<dbReference type="Gene3D" id="3.20.20.140">
    <property type="entry name" value="Metal-dependent hydrolases"/>
    <property type="match status" value="1"/>
</dbReference>
<proteinExistence type="predicted"/>
<dbReference type="PANTHER" id="PTHR47345:SF1">
    <property type="entry name" value="CUT9-INTERACTING PROTEIN SCN1"/>
    <property type="match status" value="1"/>
</dbReference>
<dbReference type="GO" id="GO:0016788">
    <property type="term" value="F:hydrolase activity, acting on ester bonds"/>
    <property type="evidence" value="ECO:0007669"/>
    <property type="project" value="InterPro"/>
</dbReference>
<dbReference type="Proteomes" id="UP001222325">
    <property type="component" value="Unassembled WGS sequence"/>
</dbReference>
<dbReference type="Pfam" id="PF01026">
    <property type="entry name" value="TatD_DNase"/>
    <property type="match status" value="1"/>
</dbReference>
<reference evidence="1" key="1">
    <citation type="submission" date="2023-03" db="EMBL/GenBank/DDBJ databases">
        <title>Massive genome expansion in bonnet fungi (Mycena s.s.) driven by repeated elements and novel gene families across ecological guilds.</title>
        <authorList>
            <consortium name="Lawrence Berkeley National Laboratory"/>
            <person name="Harder C.B."/>
            <person name="Miyauchi S."/>
            <person name="Viragh M."/>
            <person name="Kuo A."/>
            <person name="Thoen E."/>
            <person name="Andreopoulos B."/>
            <person name="Lu D."/>
            <person name="Skrede I."/>
            <person name="Drula E."/>
            <person name="Henrissat B."/>
            <person name="Morin E."/>
            <person name="Kohler A."/>
            <person name="Barry K."/>
            <person name="LaButti K."/>
            <person name="Morin E."/>
            <person name="Salamov A."/>
            <person name="Lipzen A."/>
            <person name="Mereny Z."/>
            <person name="Hegedus B."/>
            <person name="Baldrian P."/>
            <person name="Stursova M."/>
            <person name="Weitz H."/>
            <person name="Taylor A."/>
            <person name="Grigoriev I.V."/>
            <person name="Nagy L.G."/>
            <person name="Martin F."/>
            <person name="Kauserud H."/>
        </authorList>
    </citation>
    <scope>NUCLEOTIDE SEQUENCE</scope>
    <source>
        <strain evidence="1">CBHHK173m</strain>
    </source>
</reference>
<dbReference type="AlphaFoldDB" id="A0AAD6UI67"/>
<keyword evidence="2" id="KW-1185">Reference proteome</keyword>
<dbReference type="EMBL" id="JARJCN010000002">
    <property type="protein sequence ID" value="KAJ7103253.1"/>
    <property type="molecule type" value="Genomic_DNA"/>
</dbReference>
<gene>
    <name evidence="1" type="ORF">B0H15DRAFT_811605</name>
</gene>
<accession>A0AAD6UI67</accession>
<protein>
    <submittedName>
        <fullName evidence="1">TatD DNase family Scn1</fullName>
    </submittedName>
</protein>
<dbReference type="InterPro" id="IPR032466">
    <property type="entry name" value="Metal_Hydrolase"/>
</dbReference>
<comment type="caution">
    <text evidence="1">The sequence shown here is derived from an EMBL/GenBank/DDBJ whole genome shotgun (WGS) entry which is preliminary data.</text>
</comment>
<evidence type="ECO:0000313" key="2">
    <source>
        <dbReference type="Proteomes" id="UP001222325"/>
    </source>
</evidence>
<dbReference type="SUPFAM" id="SSF51556">
    <property type="entry name" value="Metallo-dependent hydrolases"/>
    <property type="match status" value="1"/>
</dbReference>
<organism evidence="1 2">
    <name type="scientific">Mycena belliarum</name>
    <dbReference type="NCBI Taxonomy" id="1033014"/>
    <lineage>
        <taxon>Eukaryota</taxon>
        <taxon>Fungi</taxon>
        <taxon>Dikarya</taxon>
        <taxon>Basidiomycota</taxon>
        <taxon>Agaricomycotina</taxon>
        <taxon>Agaricomycetes</taxon>
        <taxon>Agaricomycetidae</taxon>
        <taxon>Agaricales</taxon>
        <taxon>Marasmiineae</taxon>
        <taxon>Mycenaceae</taxon>
        <taxon>Mycena</taxon>
    </lineage>
</organism>
<dbReference type="InterPro" id="IPR053044">
    <property type="entry name" value="Metallo-hydrolase/TatD-type"/>
</dbReference>
<dbReference type="InterPro" id="IPR001130">
    <property type="entry name" value="TatD-like"/>
</dbReference>
<evidence type="ECO:0000313" key="1">
    <source>
        <dbReference type="EMBL" id="KAJ7103253.1"/>
    </source>
</evidence>